<gene>
    <name evidence="2" type="ORF">ACFQ2K_14895</name>
</gene>
<reference evidence="3" key="1">
    <citation type="journal article" date="2019" name="Int. J. Syst. Evol. Microbiol.">
        <title>The Global Catalogue of Microorganisms (GCM) 10K type strain sequencing project: providing services to taxonomists for standard genome sequencing and annotation.</title>
        <authorList>
            <consortium name="The Broad Institute Genomics Platform"/>
            <consortium name="The Broad Institute Genome Sequencing Center for Infectious Disease"/>
            <person name="Wu L."/>
            <person name="Ma J."/>
        </authorList>
    </citation>
    <scope>NUCLEOTIDE SEQUENCE [LARGE SCALE GENOMIC DNA]</scope>
    <source>
        <strain evidence="3">JCM 12607</strain>
    </source>
</reference>
<feature type="region of interest" description="Disordered" evidence="1">
    <location>
        <begin position="1"/>
        <end position="45"/>
    </location>
</feature>
<evidence type="ECO:0000313" key="2">
    <source>
        <dbReference type="EMBL" id="MFD0623870.1"/>
    </source>
</evidence>
<name>A0ABW2WRH3_9ACTN</name>
<feature type="compositionally biased region" description="Basic and acidic residues" evidence="1">
    <location>
        <begin position="36"/>
        <end position="45"/>
    </location>
</feature>
<keyword evidence="3" id="KW-1185">Reference proteome</keyword>
<dbReference type="Proteomes" id="UP001596915">
    <property type="component" value="Unassembled WGS sequence"/>
</dbReference>
<feature type="compositionally biased region" description="Low complexity" evidence="1">
    <location>
        <begin position="21"/>
        <end position="35"/>
    </location>
</feature>
<evidence type="ECO:0008006" key="4">
    <source>
        <dbReference type="Google" id="ProtNLM"/>
    </source>
</evidence>
<organism evidence="2 3">
    <name type="scientific">Streptomyces sanglieri</name>
    <dbReference type="NCBI Taxonomy" id="193460"/>
    <lineage>
        <taxon>Bacteria</taxon>
        <taxon>Bacillati</taxon>
        <taxon>Actinomycetota</taxon>
        <taxon>Actinomycetes</taxon>
        <taxon>Kitasatosporales</taxon>
        <taxon>Streptomycetaceae</taxon>
        <taxon>Streptomyces</taxon>
    </lineage>
</organism>
<evidence type="ECO:0000313" key="3">
    <source>
        <dbReference type="Proteomes" id="UP001596915"/>
    </source>
</evidence>
<comment type="caution">
    <text evidence="2">The sequence shown here is derived from an EMBL/GenBank/DDBJ whole genome shotgun (WGS) entry which is preliminary data.</text>
</comment>
<accession>A0ABW2WRH3</accession>
<dbReference type="EMBL" id="JBHTGL010000008">
    <property type="protein sequence ID" value="MFD0623870.1"/>
    <property type="molecule type" value="Genomic_DNA"/>
</dbReference>
<proteinExistence type="predicted"/>
<protein>
    <recommendedName>
        <fullName evidence="4">Secreted protein</fullName>
    </recommendedName>
</protein>
<evidence type="ECO:0000256" key="1">
    <source>
        <dbReference type="SAM" id="MobiDB-lite"/>
    </source>
</evidence>
<sequence length="168" mass="18555">MRRRTVTSGGLDEVLDSLASGPPAAGEEAPAPAAARPRERDRDQQELRTEFEFELPRGYVDDEGQVHRHGSMRLATARDELRPQIDLRVKENPAYLSVVLLSQVITQLGTITDVHAGVVERMYATDVAFLQDFYRRINSEGHTHAAVTCPLCHGSFEVDLSGGRLGES</sequence>